<proteinExistence type="predicted"/>
<evidence type="ECO:0000313" key="1">
    <source>
        <dbReference type="EMBL" id="GBG95326.1"/>
    </source>
</evidence>
<name>A0A401IUY6_9LACO</name>
<evidence type="ECO:0000313" key="2">
    <source>
        <dbReference type="Proteomes" id="UP000286848"/>
    </source>
</evidence>
<organism evidence="1 2">
    <name type="scientific">Ligilactobacillus salitolerans</name>
    <dbReference type="NCBI Taxonomy" id="1808352"/>
    <lineage>
        <taxon>Bacteria</taxon>
        <taxon>Bacillati</taxon>
        <taxon>Bacillota</taxon>
        <taxon>Bacilli</taxon>
        <taxon>Lactobacillales</taxon>
        <taxon>Lactobacillaceae</taxon>
        <taxon>Ligilactobacillus</taxon>
    </lineage>
</organism>
<reference evidence="1 2" key="1">
    <citation type="journal article" date="2019" name="Int. J. Syst. Evol. Microbiol.">
        <title>Lactobacillus salitolerans sp. nov., a novel lactic acid bacterium isolated from spent mushroom substrates.</title>
        <authorList>
            <person name="Tohno M."/>
            <person name="Tanizawa Y."/>
            <person name="Kojima Y."/>
            <person name="Sakamoto M."/>
            <person name="Nakamura Y."/>
            <person name="Ohkuma M."/>
            <person name="Kobayashi H."/>
        </authorList>
    </citation>
    <scope>NUCLEOTIDE SEQUENCE [LARGE SCALE GENOMIC DNA]</scope>
    <source>
        <strain evidence="1 2">YK43</strain>
    </source>
</reference>
<dbReference type="OrthoDB" id="9873291at2"/>
<comment type="caution">
    <text evidence="1">The sequence shown here is derived from an EMBL/GenBank/DDBJ whole genome shotgun (WGS) entry which is preliminary data.</text>
</comment>
<gene>
    <name evidence="1" type="ORF">LFYK43_17850</name>
</gene>
<keyword evidence="2" id="KW-1185">Reference proteome</keyword>
<sequence length="94" mass="11064">MRDYWNLVNECVDLGDQIKNEHFCDARMLANRLNISLNTFAKRFVNLPKFKSGDIDHPEKWGDAVLCKYQGILFVRMNQTVKKALNNYLHAKEF</sequence>
<dbReference type="AlphaFoldDB" id="A0A401IUY6"/>
<dbReference type="RefSeq" id="WP_124977534.1">
    <property type="nucleotide sequence ID" value="NZ_BFFP01000032.1"/>
</dbReference>
<accession>A0A401IUY6</accession>
<protein>
    <submittedName>
        <fullName evidence="1">Uncharacterized protein</fullName>
    </submittedName>
</protein>
<dbReference type="EMBL" id="BFFP01000032">
    <property type="protein sequence ID" value="GBG95326.1"/>
    <property type="molecule type" value="Genomic_DNA"/>
</dbReference>
<dbReference type="Proteomes" id="UP000286848">
    <property type="component" value="Unassembled WGS sequence"/>
</dbReference>